<dbReference type="InterPro" id="IPR050058">
    <property type="entry name" value="Ala-tRNA_ligase"/>
</dbReference>
<evidence type="ECO:0000256" key="10">
    <source>
        <dbReference type="ARBA" id="ARBA00023146"/>
    </source>
</evidence>
<keyword evidence="4 11" id="KW-0479">Metal-binding</keyword>
<comment type="cofactor">
    <cofactor evidence="11">
        <name>Zn(2+)</name>
        <dbReference type="ChEBI" id="CHEBI:29105"/>
    </cofactor>
    <text evidence="11">Binds 1 zinc ion per subunit.</text>
</comment>
<dbReference type="FunFam" id="3.10.310.40:FF:000001">
    <property type="entry name" value="Alanine--tRNA ligase"/>
    <property type="match status" value="1"/>
</dbReference>
<dbReference type="InterPro" id="IPR018165">
    <property type="entry name" value="Ala-tRNA-synth_IIc_core"/>
</dbReference>
<evidence type="ECO:0000256" key="8">
    <source>
        <dbReference type="ARBA" id="ARBA00022884"/>
    </source>
</evidence>
<dbReference type="Proteomes" id="UP000324233">
    <property type="component" value="Chromosome"/>
</dbReference>
<dbReference type="Gene3D" id="2.40.30.130">
    <property type="match status" value="1"/>
</dbReference>
<keyword evidence="3 11" id="KW-0436">Ligase</keyword>
<dbReference type="PROSITE" id="PS50860">
    <property type="entry name" value="AA_TRNA_LIGASE_II_ALA"/>
    <property type="match status" value="1"/>
</dbReference>
<feature type="binding site" evidence="11">
    <location>
        <position position="562"/>
    </location>
    <ligand>
        <name>Zn(2+)</name>
        <dbReference type="ChEBI" id="CHEBI:29105"/>
    </ligand>
</feature>
<dbReference type="InterPro" id="IPR018162">
    <property type="entry name" value="Ala-tRNA-ligase_IIc_anticod-bd"/>
</dbReference>
<gene>
    <name evidence="11 13" type="primary">alaS</name>
    <name evidence="13" type="ORF">OJF2_60320</name>
</gene>
<dbReference type="InterPro" id="IPR002318">
    <property type="entry name" value="Ala-tRNA-lgiase_IIc"/>
</dbReference>
<dbReference type="Gene3D" id="3.30.980.10">
    <property type="entry name" value="Threonyl-trna Synthetase, Chain A, domain 2"/>
    <property type="match status" value="1"/>
</dbReference>
<name>A0A5B9WBQ0_9BACT</name>
<dbReference type="EC" id="6.1.1.7" evidence="11"/>
<dbReference type="Pfam" id="PF01411">
    <property type="entry name" value="tRNA-synt_2c"/>
    <property type="match status" value="1"/>
</dbReference>
<dbReference type="InterPro" id="IPR012947">
    <property type="entry name" value="tRNA_SAD"/>
</dbReference>
<organism evidence="13 14">
    <name type="scientific">Aquisphaera giovannonii</name>
    <dbReference type="NCBI Taxonomy" id="406548"/>
    <lineage>
        <taxon>Bacteria</taxon>
        <taxon>Pseudomonadati</taxon>
        <taxon>Planctomycetota</taxon>
        <taxon>Planctomycetia</taxon>
        <taxon>Isosphaerales</taxon>
        <taxon>Isosphaeraceae</taxon>
        <taxon>Aquisphaera</taxon>
    </lineage>
</organism>
<dbReference type="FunFam" id="3.30.980.10:FF:000004">
    <property type="entry name" value="Alanine--tRNA ligase, cytoplasmic"/>
    <property type="match status" value="1"/>
</dbReference>
<keyword evidence="5 11" id="KW-0547">Nucleotide-binding</keyword>
<dbReference type="CDD" id="cd00673">
    <property type="entry name" value="AlaRS_core"/>
    <property type="match status" value="1"/>
</dbReference>
<comment type="similarity">
    <text evidence="1 11">Belongs to the class-II aminoacyl-tRNA synthetase family.</text>
</comment>
<sequence>MKTDELREAYLDFFASKGCVRRASDVLVPRDDPTVLFTPAGMNQFKREFMGLGDPSFRKAATCQKCIRTGDIENVGKTPRHMTFFEMLGNFSFGDYFKRDAIHWAWEFLTKTLSIPRERLTFTVYLDDDEAYDIWHKEVGVPAERIKRMGEDDNFWPAGAPTHGPNGVCGPCSEIFYHGDGIEEVEIWNLVFTQFNRVGPGQLEPLPQKNIDTGMGLERAAAALQGVPSNFEIDIFRPMVAAAADVLGIDYAKVKDTLDGVRIRRAADHARALTFCIHENVQPGPEKQGYVIRRLLRRAVLDAYQMGQREPFLHKLPPVIAEAMQAGYPELKDSVPRIQNVIREEEERFLRNLENGIGRLGETFRKTRAGGSDVIAGADAFDLHSTYGIPVEVTESLATDQNLRVDMEGFKKAQEEFSKISRGTAEAADVFALSPLDTLKEAYHHGSEFLGYEGTEAEGKVIGILEQNALAQSARETPGGPPIALILDRSPFYAESGGQVGDVGTIRGEGFEFTVEDTKKDRDFILHIGRVAKGEVDLNATATATVDASRRQAIRRAHSATHLLHRALHEHLGKHAQQAGSKVEPDRLRFDFANPEAVGAERLEKIENTVNQLVMTGSAVNWKHMPIAEAKALGAMALFGEKYPDVVRVVQMGDFSKELCGGTHLDNVGQVGLFKILGEESVAAGTRRITALTGQAALDFVNEEEDVLAQAAAALRVPQAQVGARIAALLEEIKTLKKQATQRKAEPTEKVSVDELVAGARPVNSATVVVRAVPGANPDEMRVLIDGLRRKVKDGLAVLLLSEAEGKVSLVAGLSKDLVDKGLHAGNWLKKVAPVVGGGGGGRPDLAQAGGKDPAKIPDAIEAALQAIEASLGA</sequence>
<dbReference type="InterPro" id="IPR009000">
    <property type="entry name" value="Transl_B-barrel_sf"/>
</dbReference>
<comment type="catalytic activity">
    <reaction evidence="11">
        <text>tRNA(Ala) + L-alanine + ATP = L-alanyl-tRNA(Ala) + AMP + diphosphate</text>
        <dbReference type="Rhea" id="RHEA:12540"/>
        <dbReference type="Rhea" id="RHEA-COMP:9657"/>
        <dbReference type="Rhea" id="RHEA-COMP:9923"/>
        <dbReference type="ChEBI" id="CHEBI:30616"/>
        <dbReference type="ChEBI" id="CHEBI:33019"/>
        <dbReference type="ChEBI" id="CHEBI:57972"/>
        <dbReference type="ChEBI" id="CHEBI:78442"/>
        <dbReference type="ChEBI" id="CHEBI:78497"/>
        <dbReference type="ChEBI" id="CHEBI:456215"/>
        <dbReference type="EC" id="6.1.1.7"/>
    </reaction>
</comment>
<dbReference type="OrthoDB" id="9803884at2"/>
<dbReference type="GO" id="GO:0005524">
    <property type="term" value="F:ATP binding"/>
    <property type="evidence" value="ECO:0007669"/>
    <property type="project" value="UniProtKB-UniRule"/>
</dbReference>
<dbReference type="EMBL" id="CP042997">
    <property type="protein sequence ID" value="QEH37441.1"/>
    <property type="molecule type" value="Genomic_DNA"/>
</dbReference>
<dbReference type="FunFam" id="3.30.54.20:FF:000001">
    <property type="entry name" value="Alanine--tRNA ligase"/>
    <property type="match status" value="1"/>
</dbReference>
<evidence type="ECO:0000313" key="14">
    <source>
        <dbReference type="Proteomes" id="UP000324233"/>
    </source>
</evidence>
<evidence type="ECO:0000259" key="12">
    <source>
        <dbReference type="PROSITE" id="PS50860"/>
    </source>
</evidence>
<dbReference type="SUPFAM" id="SSF55681">
    <property type="entry name" value="Class II aaRS and biotin synthetases"/>
    <property type="match status" value="1"/>
</dbReference>
<dbReference type="AlphaFoldDB" id="A0A5B9WBQ0"/>
<dbReference type="Gene3D" id="3.10.310.40">
    <property type="match status" value="1"/>
</dbReference>
<comment type="domain">
    <text evidence="11">Consists of three domains; the N-terminal catalytic domain, the editing domain and the C-terminal C-Ala domain. The editing domain removes incorrectly charged amino acids, while the C-Ala domain, along with tRNA(Ala), serves as a bridge to cooperatively bring together the editing and aminoacylation centers thus stimulating deacylation of misacylated tRNAs.</text>
</comment>
<dbReference type="Gene3D" id="3.30.930.10">
    <property type="entry name" value="Bira Bifunctional Protein, Domain 2"/>
    <property type="match status" value="1"/>
</dbReference>
<dbReference type="Gene3D" id="6.10.250.550">
    <property type="match status" value="1"/>
</dbReference>
<dbReference type="InterPro" id="IPR023033">
    <property type="entry name" value="Ala_tRNA_ligase_euk/bac"/>
</dbReference>
<dbReference type="SUPFAM" id="SSF55186">
    <property type="entry name" value="ThrRS/AlaRS common domain"/>
    <property type="match status" value="1"/>
</dbReference>
<dbReference type="Pfam" id="PF02272">
    <property type="entry name" value="DHHA1"/>
    <property type="match status" value="1"/>
</dbReference>
<dbReference type="Gene3D" id="3.30.54.20">
    <property type="match status" value="1"/>
</dbReference>
<feature type="domain" description="Alanyl-transfer RNA synthetases family profile" evidence="12">
    <location>
        <begin position="1"/>
        <end position="703"/>
    </location>
</feature>
<dbReference type="GO" id="GO:0008270">
    <property type="term" value="F:zinc ion binding"/>
    <property type="evidence" value="ECO:0007669"/>
    <property type="project" value="UniProtKB-UniRule"/>
</dbReference>
<dbReference type="RefSeq" id="WP_148596998.1">
    <property type="nucleotide sequence ID" value="NZ_CP042997.1"/>
</dbReference>
<dbReference type="GO" id="GO:0004813">
    <property type="term" value="F:alanine-tRNA ligase activity"/>
    <property type="evidence" value="ECO:0007669"/>
    <property type="project" value="UniProtKB-UniRule"/>
</dbReference>
<evidence type="ECO:0000256" key="5">
    <source>
        <dbReference type="ARBA" id="ARBA00022741"/>
    </source>
</evidence>
<dbReference type="InterPro" id="IPR018163">
    <property type="entry name" value="Thr/Ala-tRNA-synth_IIc_edit"/>
</dbReference>
<evidence type="ECO:0000256" key="3">
    <source>
        <dbReference type="ARBA" id="ARBA00022598"/>
    </source>
</evidence>
<dbReference type="PANTHER" id="PTHR11777">
    <property type="entry name" value="ALANYL-TRNA SYNTHETASE"/>
    <property type="match status" value="1"/>
</dbReference>
<dbReference type="InterPro" id="IPR018164">
    <property type="entry name" value="Ala-tRNA-synth_IIc_N"/>
</dbReference>
<keyword evidence="7 11" id="KW-0067">ATP-binding</keyword>
<comment type="function">
    <text evidence="11">Catalyzes the attachment of alanine to tRNA(Ala) in a two-step reaction: alanine is first activated by ATP to form Ala-AMP and then transferred to the acceptor end of tRNA(Ala). Also edits incorrectly charged Ser-tRNA(Ala) and Gly-tRNA(Ala) via its editing domain.</text>
</comment>
<dbReference type="HAMAP" id="MF_00036_B">
    <property type="entry name" value="Ala_tRNA_synth_B"/>
    <property type="match status" value="1"/>
</dbReference>
<keyword evidence="14" id="KW-1185">Reference proteome</keyword>
<dbReference type="SMART" id="SM00863">
    <property type="entry name" value="tRNA_SAD"/>
    <property type="match status" value="1"/>
</dbReference>
<dbReference type="NCBIfam" id="TIGR00344">
    <property type="entry name" value="alaS"/>
    <property type="match status" value="1"/>
</dbReference>
<dbReference type="SUPFAM" id="SSF50447">
    <property type="entry name" value="Translation proteins"/>
    <property type="match status" value="1"/>
</dbReference>
<comment type="subcellular location">
    <subcellularLocation>
        <location evidence="11">Cytoplasm</location>
    </subcellularLocation>
</comment>
<keyword evidence="10 11" id="KW-0030">Aminoacyl-tRNA synthetase</keyword>
<dbReference type="InterPro" id="IPR045864">
    <property type="entry name" value="aa-tRNA-synth_II/BPL/LPL"/>
</dbReference>
<keyword evidence="11" id="KW-0963">Cytoplasm</keyword>
<feature type="binding site" evidence="11">
    <location>
        <position position="664"/>
    </location>
    <ligand>
        <name>Zn(2+)</name>
        <dbReference type="ChEBI" id="CHEBI:29105"/>
    </ligand>
</feature>
<dbReference type="GO" id="GO:0000049">
    <property type="term" value="F:tRNA binding"/>
    <property type="evidence" value="ECO:0007669"/>
    <property type="project" value="UniProtKB-KW"/>
</dbReference>
<accession>A0A5B9WBQ0</accession>
<dbReference type="InterPro" id="IPR003156">
    <property type="entry name" value="DHHA1_dom"/>
</dbReference>
<dbReference type="GO" id="GO:0006419">
    <property type="term" value="P:alanyl-tRNA aminoacylation"/>
    <property type="evidence" value="ECO:0007669"/>
    <property type="project" value="UniProtKB-UniRule"/>
</dbReference>
<proteinExistence type="inferred from homology"/>
<evidence type="ECO:0000313" key="13">
    <source>
        <dbReference type="EMBL" id="QEH37441.1"/>
    </source>
</evidence>
<keyword evidence="8 11" id="KW-0694">RNA-binding</keyword>
<dbReference type="GO" id="GO:0005829">
    <property type="term" value="C:cytosol"/>
    <property type="evidence" value="ECO:0007669"/>
    <property type="project" value="TreeGrafter"/>
</dbReference>
<feature type="binding site" evidence="11">
    <location>
        <position position="660"/>
    </location>
    <ligand>
        <name>Zn(2+)</name>
        <dbReference type="ChEBI" id="CHEBI:29105"/>
    </ligand>
</feature>
<dbReference type="GO" id="GO:0002161">
    <property type="term" value="F:aminoacyl-tRNA deacylase activity"/>
    <property type="evidence" value="ECO:0007669"/>
    <property type="project" value="TreeGrafter"/>
</dbReference>
<dbReference type="PRINTS" id="PR00980">
    <property type="entry name" value="TRNASYNTHALA"/>
</dbReference>
<evidence type="ECO:0000256" key="7">
    <source>
        <dbReference type="ARBA" id="ARBA00022840"/>
    </source>
</evidence>
<dbReference type="PANTHER" id="PTHR11777:SF9">
    <property type="entry name" value="ALANINE--TRNA LIGASE, CYTOPLASMIC"/>
    <property type="match status" value="1"/>
</dbReference>
<protein>
    <recommendedName>
        <fullName evidence="11">Alanine--tRNA ligase</fullName>
        <ecNumber evidence="11">6.1.1.7</ecNumber>
    </recommendedName>
    <alternativeName>
        <fullName evidence="11">Alanyl-tRNA synthetase</fullName>
        <shortName evidence="11">AlaRS</shortName>
    </alternativeName>
</protein>
<evidence type="ECO:0000256" key="2">
    <source>
        <dbReference type="ARBA" id="ARBA00022555"/>
    </source>
</evidence>
<feature type="binding site" evidence="11">
    <location>
        <position position="558"/>
    </location>
    <ligand>
        <name>Zn(2+)</name>
        <dbReference type="ChEBI" id="CHEBI:29105"/>
    </ligand>
</feature>
<dbReference type="SUPFAM" id="SSF101353">
    <property type="entry name" value="Putative anticodon-binding domain of alanyl-tRNA synthetase (AlaRS)"/>
    <property type="match status" value="1"/>
</dbReference>
<evidence type="ECO:0000256" key="6">
    <source>
        <dbReference type="ARBA" id="ARBA00022833"/>
    </source>
</evidence>
<keyword evidence="9 11" id="KW-0648">Protein biosynthesis</keyword>
<keyword evidence="2 11" id="KW-0820">tRNA-binding</keyword>
<evidence type="ECO:0000256" key="4">
    <source>
        <dbReference type="ARBA" id="ARBA00022723"/>
    </source>
</evidence>
<evidence type="ECO:0000256" key="9">
    <source>
        <dbReference type="ARBA" id="ARBA00022917"/>
    </source>
</evidence>
<reference evidence="13 14" key="1">
    <citation type="submission" date="2019-08" db="EMBL/GenBank/DDBJ databases">
        <title>Deep-cultivation of Planctomycetes and their phenomic and genomic characterization uncovers novel biology.</title>
        <authorList>
            <person name="Wiegand S."/>
            <person name="Jogler M."/>
            <person name="Boedeker C."/>
            <person name="Pinto D."/>
            <person name="Vollmers J."/>
            <person name="Rivas-Marin E."/>
            <person name="Kohn T."/>
            <person name="Peeters S.H."/>
            <person name="Heuer A."/>
            <person name="Rast P."/>
            <person name="Oberbeckmann S."/>
            <person name="Bunk B."/>
            <person name="Jeske O."/>
            <person name="Meyerdierks A."/>
            <person name="Storesund J.E."/>
            <person name="Kallscheuer N."/>
            <person name="Luecker S."/>
            <person name="Lage O.M."/>
            <person name="Pohl T."/>
            <person name="Merkel B.J."/>
            <person name="Hornburger P."/>
            <person name="Mueller R.-W."/>
            <person name="Bruemmer F."/>
            <person name="Labrenz M."/>
            <person name="Spormann A.M."/>
            <person name="Op den Camp H."/>
            <person name="Overmann J."/>
            <person name="Amann R."/>
            <person name="Jetten M.S.M."/>
            <person name="Mascher T."/>
            <person name="Medema M.H."/>
            <person name="Devos D.P."/>
            <person name="Kaster A.-K."/>
            <person name="Ovreas L."/>
            <person name="Rohde M."/>
            <person name="Galperin M.Y."/>
            <person name="Jogler C."/>
        </authorList>
    </citation>
    <scope>NUCLEOTIDE SEQUENCE [LARGE SCALE GENOMIC DNA]</scope>
    <source>
        <strain evidence="13 14">OJF2</strain>
    </source>
</reference>
<dbReference type="KEGG" id="agv:OJF2_60320"/>
<dbReference type="Pfam" id="PF07973">
    <property type="entry name" value="tRNA_SAD"/>
    <property type="match status" value="1"/>
</dbReference>
<evidence type="ECO:0000256" key="1">
    <source>
        <dbReference type="ARBA" id="ARBA00008226"/>
    </source>
</evidence>
<evidence type="ECO:0000256" key="11">
    <source>
        <dbReference type="HAMAP-Rule" id="MF_00036"/>
    </source>
</evidence>
<keyword evidence="6 11" id="KW-0862">Zinc</keyword>